<keyword evidence="8 12" id="KW-0812">Transmembrane</keyword>
<keyword evidence="14" id="KW-1185">Reference proteome</keyword>
<evidence type="ECO:0000256" key="12">
    <source>
        <dbReference type="SAM" id="Phobius"/>
    </source>
</evidence>
<keyword evidence="10 12" id="KW-0472">Membrane</keyword>
<dbReference type="NCBIfam" id="TIGR01475">
    <property type="entry name" value="ubiA_other"/>
    <property type="match status" value="1"/>
</dbReference>
<accession>A0A8J2UB85</accession>
<feature type="transmembrane region" description="Helical" evidence="12">
    <location>
        <begin position="163"/>
        <end position="185"/>
    </location>
</feature>
<evidence type="ECO:0000256" key="6">
    <source>
        <dbReference type="ARBA" id="ARBA00022679"/>
    </source>
</evidence>
<keyword evidence="4" id="KW-1003">Cell membrane</keyword>
<comment type="caution">
    <text evidence="13">The sequence shown here is derived from an EMBL/GenBank/DDBJ whole genome shotgun (WGS) entry which is preliminary data.</text>
</comment>
<protein>
    <recommendedName>
        <fullName evidence="11">4-hydroxybenzoate polyprenyltransferase</fullName>
        <ecNumber evidence="11">2.5.1.39</ecNumber>
    </recommendedName>
</protein>
<dbReference type="EC" id="2.5.1.39" evidence="11"/>
<evidence type="ECO:0000313" key="14">
    <source>
        <dbReference type="Proteomes" id="UP000607559"/>
    </source>
</evidence>
<feature type="transmembrane region" description="Helical" evidence="12">
    <location>
        <begin position="234"/>
        <end position="252"/>
    </location>
</feature>
<evidence type="ECO:0000256" key="9">
    <source>
        <dbReference type="ARBA" id="ARBA00022989"/>
    </source>
</evidence>
<feature type="transmembrane region" description="Helical" evidence="12">
    <location>
        <begin position="264"/>
        <end position="287"/>
    </location>
</feature>
<evidence type="ECO:0000256" key="8">
    <source>
        <dbReference type="ARBA" id="ARBA00022692"/>
    </source>
</evidence>
<dbReference type="PANTHER" id="PTHR11048:SF28">
    <property type="entry name" value="4-HYDROXYBENZOATE POLYPRENYLTRANSFERASE, MITOCHONDRIAL"/>
    <property type="match status" value="1"/>
</dbReference>
<dbReference type="InterPro" id="IPR000537">
    <property type="entry name" value="UbiA_prenyltransferase"/>
</dbReference>
<dbReference type="CDD" id="cd13959">
    <property type="entry name" value="PT_UbiA_COQ2"/>
    <property type="match status" value="1"/>
</dbReference>
<dbReference type="RefSeq" id="WP_188929644.1">
    <property type="nucleotide sequence ID" value="NZ_BMJC01000001.1"/>
</dbReference>
<dbReference type="InterPro" id="IPR044878">
    <property type="entry name" value="UbiA_sf"/>
</dbReference>
<dbReference type="InterPro" id="IPR039653">
    <property type="entry name" value="Prenyltransferase"/>
</dbReference>
<keyword evidence="5" id="KW-0997">Cell inner membrane</keyword>
<dbReference type="Proteomes" id="UP000607559">
    <property type="component" value="Unassembled WGS sequence"/>
</dbReference>
<comment type="cofactor">
    <cofactor evidence="1">
        <name>Mg(2+)</name>
        <dbReference type="ChEBI" id="CHEBI:18420"/>
    </cofactor>
</comment>
<keyword evidence="9 12" id="KW-1133">Transmembrane helix</keyword>
<dbReference type="Gene3D" id="1.10.357.140">
    <property type="entry name" value="UbiA prenyltransferase"/>
    <property type="match status" value="1"/>
</dbReference>
<gene>
    <name evidence="13" type="ORF">GCM10011511_12670</name>
</gene>
<keyword evidence="6" id="KW-0808">Transferase</keyword>
<evidence type="ECO:0000313" key="13">
    <source>
        <dbReference type="EMBL" id="GGA90862.1"/>
    </source>
</evidence>
<comment type="subcellular location">
    <subcellularLocation>
        <location evidence="2">Membrane</location>
        <topology evidence="2">Multi-pass membrane protein</topology>
    </subcellularLocation>
</comment>
<dbReference type="Gene3D" id="1.20.120.1780">
    <property type="entry name" value="UbiA prenyltransferase"/>
    <property type="match status" value="1"/>
</dbReference>
<feature type="transmembrane region" description="Helical" evidence="12">
    <location>
        <begin position="137"/>
        <end position="157"/>
    </location>
</feature>
<dbReference type="GO" id="GO:0005886">
    <property type="term" value="C:plasma membrane"/>
    <property type="evidence" value="ECO:0007669"/>
    <property type="project" value="TreeGrafter"/>
</dbReference>
<sequence length="291" mass="32412">MSKVKNYLSLIRFSHTIFAMPFAMIGFALGAFGTQARHQPLWVTFLLVLGCMVFARSAAMAFNRWLDVEFDARNPRTAIREIPKGIISKSSALRFVIFNCLAFIVCTWFINPLCFGLSFVALAVVLGYSYTKRFTPLCHLVLGVGLSLAPIGAYLAVTGRFAVLPILFSFTVIFWVSGFDIIYALQDEEFDRSQQLYSMPSWLGKVKALRVSELLHVLSTACVVAAGWYGGFGLWYWAGVAVFMGMLVYQHLLVKPNDLSRVNLAFMTANGIASVVFAVFVITDLVVRTTF</sequence>
<dbReference type="PANTHER" id="PTHR11048">
    <property type="entry name" value="PRENYLTRANSFERASES"/>
    <property type="match status" value="1"/>
</dbReference>
<dbReference type="Pfam" id="PF01040">
    <property type="entry name" value="UbiA"/>
    <property type="match status" value="1"/>
</dbReference>
<evidence type="ECO:0000256" key="3">
    <source>
        <dbReference type="ARBA" id="ARBA00005985"/>
    </source>
</evidence>
<evidence type="ECO:0000256" key="7">
    <source>
        <dbReference type="ARBA" id="ARBA00022688"/>
    </source>
</evidence>
<feature type="transmembrane region" description="Helical" evidence="12">
    <location>
        <begin position="7"/>
        <end position="29"/>
    </location>
</feature>
<dbReference type="InterPro" id="IPR006371">
    <property type="entry name" value="Polyprenyltransferase_UbiA-li"/>
</dbReference>
<keyword evidence="7" id="KW-0831">Ubiquinone biosynthesis</keyword>
<feature type="transmembrane region" description="Helical" evidence="12">
    <location>
        <begin position="110"/>
        <end position="130"/>
    </location>
</feature>
<dbReference type="GO" id="GO:0008412">
    <property type="term" value="F:4-hydroxybenzoate polyprenyltransferase activity"/>
    <property type="evidence" value="ECO:0007669"/>
    <property type="project" value="UniProtKB-EC"/>
</dbReference>
<evidence type="ECO:0000256" key="10">
    <source>
        <dbReference type="ARBA" id="ARBA00023136"/>
    </source>
</evidence>
<name>A0A8J2UB85_9BACT</name>
<evidence type="ECO:0000256" key="11">
    <source>
        <dbReference type="ARBA" id="ARBA00034524"/>
    </source>
</evidence>
<evidence type="ECO:0000256" key="4">
    <source>
        <dbReference type="ARBA" id="ARBA00022475"/>
    </source>
</evidence>
<dbReference type="FunFam" id="1.10.357.140:FF:000008">
    <property type="entry name" value="4-hydroxybenzoate octaprenyltransferase"/>
    <property type="match status" value="1"/>
</dbReference>
<organism evidence="13 14">
    <name type="scientific">Puia dinghuensis</name>
    <dbReference type="NCBI Taxonomy" id="1792502"/>
    <lineage>
        <taxon>Bacteria</taxon>
        <taxon>Pseudomonadati</taxon>
        <taxon>Bacteroidota</taxon>
        <taxon>Chitinophagia</taxon>
        <taxon>Chitinophagales</taxon>
        <taxon>Chitinophagaceae</taxon>
        <taxon>Puia</taxon>
    </lineage>
</organism>
<feature type="transmembrane region" description="Helical" evidence="12">
    <location>
        <begin position="41"/>
        <end position="66"/>
    </location>
</feature>
<evidence type="ECO:0000256" key="2">
    <source>
        <dbReference type="ARBA" id="ARBA00004141"/>
    </source>
</evidence>
<reference evidence="13" key="1">
    <citation type="journal article" date="2014" name="Int. J. Syst. Evol. Microbiol.">
        <title>Complete genome sequence of Corynebacterium casei LMG S-19264T (=DSM 44701T), isolated from a smear-ripened cheese.</title>
        <authorList>
            <consortium name="US DOE Joint Genome Institute (JGI-PGF)"/>
            <person name="Walter F."/>
            <person name="Albersmeier A."/>
            <person name="Kalinowski J."/>
            <person name="Ruckert C."/>
        </authorList>
    </citation>
    <scope>NUCLEOTIDE SEQUENCE</scope>
    <source>
        <strain evidence="13">CGMCC 1.15448</strain>
    </source>
</reference>
<evidence type="ECO:0000256" key="1">
    <source>
        <dbReference type="ARBA" id="ARBA00001946"/>
    </source>
</evidence>
<dbReference type="EMBL" id="BMJC01000001">
    <property type="protein sequence ID" value="GGA90862.1"/>
    <property type="molecule type" value="Genomic_DNA"/>
</dbReference>
<comment type="similarity">
    <text evidence="3">Belongs to the UbiA prenyltransferase family.</text>
</comment>
<reference evidence="13" key="2">
    <citation type="submission" date="2020-09" db="EMBL/GenBank/DDBJ databases">
        <authorList>
            <person name="Sun Q."/>
            <person name="Zhou Y."/>
        </authorList>
    </citation>
    <scope>NUCLEOTIDE SEQUENCE</scope>
    <source>
        <strain evidence="13">CGMCC 1.15448</strain>
    </source>
</reference>
<proteinExistence type="inferred from homology"/>
<dbReference type="AlphaFoldDB" id="A0A8J2UB85"/>
<dbReference type="FunFam" id="1.20.120.1780:FF:000001">
    <property type="entry name" value="4-hydroxybenzoate octaprenyltransferase"/>
    <property type="match status" value="1"/>
</dbReference>
<evidence type="ECO:0000256" key="5">
    <source>
        <dbReference type="ARBA" id="ARBA00022519"/>
    </source>
</evidence>
<dbReference type="GO" id="GO:0006744">
    <property type="term" value="P:ubiquinone biosynthetic process"/>
    <property type="evidence" value="ECO:0007669"/>
    <property type="project" value="UniProtKB-KW"/>
</dbReference>